<dbReference type="EMBL" id="ACZM01000003">
    <property type="protein sequence ID" value="EHG22369.1"/>
    <property type="molecule type" value="Genomic_DNA"/>
</dbReference>
<keyword evidence="3" id="KW-1185">Reference proteome</keyword>
<dbReference type="OrthoDB" id="1666175at2"/>
<organism evidence="2 3">
    <name type="scientific">Selenomonas infelix ATCC 43532</name>
    <dbReference type="NCBI Taxonomy" id="679201"/>
    <lineage>
        <taxon>Bacteria</taxon>
        <taxon>Bacillati</taxon>
        <taxon>Bacillota</taxon>
        <taxon>Negativicutes</taxon>
        <taxon>Selenomonadales</taxon>
        <taxon>Selenomonadaceae</taxon>
        <taxon>Selenomonas</taxon>
    </lineage>
</organism>
<feature type="compositionally biased region" description="Basic and acidic residues" evidence="1">
    <location>
        <begin position="94"/>
        <end position="115"/>
    </location>
</feature>
<sequence>MANEKSVIVKSVSLERTEEFERFVARQKNFSRSIRVLIQQAIFQRNGAIVDIWEEYEKAVRDSVFRNQMNSAPYVEEKSDQRGGSPEEAAILDESYHEEPSTSRSLSRSDEKTDNDNGIPEGYQ</sequence>
<protein>
    <submittedName>
        <fullName evidence="2">Uncharacterized protein</fullName>
    </submittedName>
</protein>
<dbReference type="AlphaFoldDB" id="G5GMC4"/>
<dbReference type="HOGENOM" id="CLU_2095172_0_0_9"/>
<accession>G5GMC4</accession>
<comment type="caution">
    <text evidence="2">The sequence shown here is derived from an EMBL/GenBank/DDBJ whole genome shotgun (WGS) entry which is preliminary data.</text>
</comment>
<proteinExistence type="predicted"/>
<dbReference type="RefSeq" id="WP_006691855.1">
    <property type="nucleotide sequence ID" value="NZ_JH376797.1"/>
</dbReference>
<evidence type="ECO:0000313" key="2">
    <source>
        <dbReference type="EMBL" id="EHG22369.1"/>
    </source>
</evidence>
<reference evidence="2 3" key="1">
    <citation type="submission" date="2011-08" db="EMBL/GenBank/DDBJ databases">
        <title>The Genome Sequence of Selenomonas infelix ATCC 43532.</title>
        <authorList>
            <consortium name="The Broad Institute Genome Sequencing Platform"/>
            <person name="Earl A."/>
            <person name="Ward D."/>
            <person name="Feldgarden M."/>
            <person name="Gevers D."/>
            <person name="Izard J."/>
            <person name="Blanton J.M."/>
            <person name="Baranova O.V."/>
            <person name="Dewhirst F.E."/>
            <person name="Young S.K."/>
            <person name="Zeng Q."/>
            <person name="Gargeya S."/>
            <person name="Fitzgerald M."/>
            <person name="Haas B."/>
            <person name="Abouelleil A."/>
            <person name="Alvarado L."/>
            <person name="Arachchi H.M."/>
            <person name="Berlin A."/>
            <person name="Brown A."/>
            <person name="Chapman S.B."/>
            <person name="Chen Z."/>
            <person name="Dunbar C."/>
            <person name="Freedman E."/>
            <person name="Gearin G."/>
            <person name="Gellesch M."/>
            <person name="Goldberg J."/>
            <person name="Griggs A."/>
            <person name="Gujja S."/>
            <person name="Heiman D."/>
            <person name="Howarth C."/>
            <person name="Larson L."/>
            <person name="Lui A."/>
            <person name="MacDonald P.J.P."/>
            <person name="Montmayeur A."/>
            <person name="Murphy C."/>
            <person name="Neiman D."/>
            <person name="Pearson M."/>
            <person name="Priest M."/>
            <person name="Roberts A."/>
            <person name="Saif S."/>
            <person name="Shea T."/>
            <person name="Shenoy N."/>
            <person name="Sisk P."/>
            <person name="Stolte C."/>
            <person name="Sykes S."/>
            <person name="Wortman J."/>
            <person name="Nusbaum C."/>
            <person name="Birren B."/>
        </authorList>
    </citation>
    <scope>NUCLEOTIDE SEQUENCE [LARGE SCALE GENOMIC DNA]</scope>
    <source>
        <strain evidence="2 3">ATCC 43532</strain>
    </source>
</reference>
<feature type="region of interest" description="Disordered" evidence="1">
    <location>
        <begin position="71"/>
        <end position="124"/>
    </location>
</feature>
<evidence type="ECO:0000313" key="3">
    <source>
        <dbReference type="Proteomes" id="UP000004129"/>
    </source>
</evidence>
<dbReference type="STRING" id="679201.HMPREF9334_00405"/>
<dbReference type="PATRIC" id="fig|679201.3.peg.409"/>
<name>G5GMC4_9FIRM</name>
<dbReference type="Proteomes" id="UP000004129">
    <property type="component" value="Unassembled WGS sequence"/>
</dbReference>
<gene>
    <name evidence="2" type="ORF">HMPREF9334_00405</name>
</gene>
<evidence type="ECO:0000256" key="1">
    <source>
        <dbReference type="SAM" id="MobiDB-lite"/>
    </source>
</evidence>